<evidence type="ECO:0000256" key="4">
    <source>
        <dbReference type="ARBA" id="ARBA00022842"/>
    </source>
</evidence>
<dbReference type="Pfam" id="PF00348">
    <property type="entry name" value="polyprenyl_synt"/>
    <property type="match status" value="1"/>
</dbReference>
<dbReference type="InterPro" id="IPR033749">
    <property type="entry name" value="Polyprenyl_synt_CS"/>
</dbReference>
<dbReference type="OrthoDB" id="6921389at2759"/>
<dbReference type="SFLD" id="SFLDS00005">
    <property type="entry name" value="Isoprenoid_Synthase_Type_I"/>
    <property type="match status" value="1"/>
</dbReference>
<dbReference type="GO" id="GO:0046872">
    <property type="term" value="F:metal ion binding"/>
    <property type="evidence" value="ECO:0007669"/>
    <property type="project" value="UniProtKB-KW"/>
</dbReference>
<comment type="cofactor">
    <cofactor evidence="1">
        <name>Mg(2+)</name>
        <dbReference type="ChEBI" id="CHEBI:18420"/>
    </cofactor>
</comment>
<keyword evidence="6" id="KW-0808">Transferase</keyword>
<keyword evidence="4" id="KW-0460">Magnesium</keyword>
<proteinExistence type="inferred from homology"/>
<dbReference type="GO" id="GO:0008299">
    <property type="term" value="P:isoprenoid biosynthetic process"/>
    <property type="evidence" value="ECO:0007669"/>
    <property type="project" value="UniProtKB-KW"/>
</dbReference>
<evidence type="ECO:0000256" key="1">
    <source>
        <dbReference type="ARBA" id="ARBA00001946"/>
    </source>
</evidence>
<sequence length="319" mass="37022">MAAYQGTEETRTKEDLEKFQERILLEPYQYIIQNPGKEVRIKLTQAFNYWMQIPSDKLEIVSEVTQMLHNASLLIDDIEDSSKLRRGNPVAHSIYGIPHTINTANYVYFLALQKIMALDIPEATKIYMEQLIILHKGQGMDIWWRDNFICPTEEEYKDMVLKKTGGLFGLAVRLMQLFSKNKSNFKPLIDALGLFFQIRDDYANLQSGDYTDSKSFCEDLTEGKYSFPIIHGILSRPESSQVKSILRQRTTDFEVKKYCVEYLEKIGSFEYTRKVIAEYTELAKEQIKELGGNPFLESMVQDLGAIIYEETQLPKKRTK</sequence>
<dbReference type="CDD" id="cd00685">
    <property type="entry name" value="Trans_IPPS_HT"/>
    <property type="match status" value="1"/>
</dbReference>
<comment type="caution">
    <text evidence="7">The sequence shown here is derived from an EMBL/GenBank/DDBJ whole genome shotgun (WGS) entry which is preliminary data.</text>
</comment>
<dbReference type="InterPro" id="IPR000092">
    <property type="entry name" value="Polyprenyl_synt"/>
</dbReference>
<dbReference type="AlphaFoldDB" id="A0A9Q0YHI7"/>
<dbReference type="SFLD" id="SFLDG01017">
    <property type="entry name" value="Polyprenyl_Transferase_Like"/>
    <property type="match status" value="1"/>
</dbReference>
<evidence type="ECO:0000313" key="7">
    <source>
        <dbReference type="EMBL" id="KAJ8022733.1"/>
    </source>
</evidence>
<dbReference type="FunFam" id="1.10.600.10:FF:000009">
    <property type="entry name" value="Geranylgeranyl pyrophosphate synthase"/>
    <property type="match status" value="1"/>
</dbReference>
<reference evidence="7" key="1">
    <citation type="submission" date="2021-10" db="EMBL/GenBank/DDBJ databases">
        <title>Tropical sea cucumber genome reveals ecological adaptation and Cuvierian tubules defense mechanism.</title>
        <authorList>
            <person name="Chen T."/>
        </authorList>
    </citation>
    <scope>NUCLEOTIDE SEQUENCE</scope>
    <source>
        <strain evidence="7">Nanhai2018</strain>
        <tissue evidence="7">Muscle</tissue>
    </source>
</reference>
<dbReference type="InterPro" id="IPR008949">
    <property type="entry name" value="Isoprenoid_synthase_dom_sf"/>
</dbReference>
<dbReference type="SUPFAM" id="SSF48576">
    <property type="entry name" value="Terpenoid synthases"/>
    <property type="match status" value="1"/>
</dbReference>
<evidence type="ECO:0000256" key="5">
    <source>
        <dbReference type="ARBA" id="ARBA00023229"/>
    </source>
</evidence>
<dbReference type="Proteomes" id="UP001152320">
    <property type="component" value="Chromosome 20"/>
</dbReference>
<gene>
    <name evidence="7" type="ORF">HOLleu_37716</name>
</gene>
<dbReference type="PROSITE" id="PS00723">
    <property type="entry name" value="POLYPRENYL_SYNTHASE_1"/>
    <property type="match status" value="1"/>
</dbReference>
<dbReference type="PANTHER" id="PTHR12001:SF44">
    <property type="entry name" value="GERANYLGERANYL PYROPHOSPHATE SYNTHASE"/>
    <property type="match status" value="1"/>
</dbReference>
<dbReference type="PANTHER" id="PTHR12001">
    <property type="entry name" value="GERANYLGERANYL PYROPHOSPHATE SYNTHASE"/>
    <property type="match status" value="1"/>
</dbReference>
<dbReference type="PROSITE" id="PS00444">
    <property type="entry name" value="POLYPRENYL_SYNTHASE_2"/>
    <property type="match status" value="1"/>
</dbReference>
<name>A0A9Q0YHI7_HOLLE</name>
<accession>A0A9Q0YHI7</accession>
<keyword evidence="5" id="KW-0414">Isoprene biosynthesis</keyword>
<evidence type="ECO:0000313" key="8">
    <source>
        <dbReference type="Proteomes" id="UP001152320"/>
    </source>
</evidence>
<protein>
    <submittedName>
        <fullName evidence="7">Geranylgeranyl pyrophosphate synthase</fullName>
    </submittedName>
</protein>
<keyword evidence="3" id="KW-0479">Metal-binding</keyword>
<dbReference type="EMBL" id="JAIZAY010000020">
    <property type="protein sequence ID" value="KAJ8022733.1"/>
    <property type="molecule type" value="Genomic_DNA"/>
</dbReference>
<evidence type="ECO:0000256" key="6">
    <source>
        <dbReference type="RuleBase" id="RU004466"/>
    </source>
</evidence>
<dbReference type="GO" id="GO:0120531">
    <property type="term" value="F:prenyl diphosphate synthase activity"/>
    <property type="evidence" value="ECO:0007669"/>
    <property type="project" value="UniProtKB-ARBA"/>
</dbReference>
<keyword evidence="8" id="KW-1185">Reference proteome</keyword>
<comment type="similarity">
    <text evidence="2 6">Belongs to the FPP/GGPP synthase family.</text>
</comment>
<dbReference type="Gene3D" id="1.10.600.10">
    <property type="entry name" value="Farnesyl Diphosphate Synthase"/>
    <property type="match status" value="1"/>
</dbReference>
<organism evidence="7 8">
    <name type="scientific">Holothuria leucospilota</name>
    <name type="common">Black long sea cucumber</name>
    <name type="synonym">Mertensiothuria leucospilota</name>
    <dbReference type="NCBI Taxonomy" id="206669"/>
    <lineage>
        <taxon>Eukaryota</taxon>
        <taxon>Metazoa</taxon>
        <taxon>Echinodermata</taxon>
        <taxon>Eleutherozoa</taxon>
        <taxon>Echinozoa</taxon>
        <taxon>Holothuroidea</taxon>
        <taxon>Aspidochirotacea</taxon>
        <taxon>Aspidochirotida</taxon>
        <taxon>Holothuriidae</taxon>
        <taxon>Holothuria</taxon>
    </lineage>
</organism>
<evidence type="ECO:0000256" key="3">
    <source>
        <dbReference type="ARBA" id="ARBA00022723"/>
    </source>
</evidence>
<evidence type="ECO:0000256" key="2">
    <source>
        <dbReference type="ARBA" id="ARBA00006706"/>
    </source>
</evidence>